<protein>
    <submittedName>
        <fullName evidence="2">SagB-type dehydrogenase family enzyme</fullName>
    </submittedName>
</protein>
<dbReference type="CDD" id="cd02142">
    <property type="entry name" value="McbC_SagB-like_oxidoreductase"/>
    <property type="match status" value="1"/>
</dbReference>
<dbReference type="Proteomes" id="UP000293398">
    <property type="component" value="Unassembled WGS sequence"/>
</dbReference>
<dbReference type="PANTHER" id="PTHR43745:SF2">
    <property type="entry name" value="NITROREDUCTASE MJ1384-RELATED"/>
    <property type="match status" value="1"/>
</dbReference>
<dbReference type="OrthoDB" id="9773807at2"/>
<dbReference type="RefSeq" id="WP_130305128.1">
    <property type="nucleotide sequence ID" value="NZ_SHKO01000005.1"/>
</dbReference>
<accession>A0A4Q7VA21</accession>
<dbReference type="AlphaFoldDB" id="A0A4Q7VA21"/>
<evidence type="ECO:0000313" key="3">
    <source>
        <dbReference type="Proteomes" id="UP000293398"/>
    </source>
</evidence>
<dbReference type="Gene3D" id="3.40.109.10">
    <property type="entry name" value="NADH Oxidase"/>
    <property type="match status" value="1"/>
</dbReference>
<gene>
    <name evidence="2" type="ORF">EV681_4263</name>
</gene>
<organism evidence="2 3">
    <name type="scientific">Advenella incenata</name>
    <dbReference type="NCBI Taxonomy" id="267800"/>
    <lineage>
        <taxon>Bacteria</taxon>
        <taxon>Pseudomonadati</taxon>
        <taxon>Pseudomonadota</taxon>
        <taxon>Betaproteobacteria</taxon>
        <taxon>Burkholderiales</taxon>
        <taxon>Alcaligenaceae</taxon>
    </lineage>
</organism>
<dbReference type="InterPro" id="IPR029479">
    <property type="entry name" value="Nitroreductase"/>
</dbReference>
<comment type="caution">
    <text evidence="2">The sequence shown here is derived from an EMBL/GenBank/DDBJ whole genome shotgun (WGS) entry which is preliminary data.</text>
</comment>
<reference evidence="2 3" key="1">
    <citation type="submission" date="2019-02" db="EMBL/GenBank/DDBJ databases">
        <title>Genomic Encyclopedia of Type Strains, Phase IV (KMG-IV): sequencing the most valuable type-strain genomes for metagenomic binning, comparative biology and taxonomic classification.</title>
        <authorList>
            <person name="Goeker M."/>
        </authorList>
    </citation>
    <scope>NUCLEOTIDE SEQUENCE [LARGE SCALE GENOMIC DNA]</scope>
    <source>
        <strain evidence="2 3">DSM 23814</strain>
    </source>
</reference>
<proteinExistence type="predicted"/>
<dbReference type="InterPro" id="IPR000415">
    <property type="entry name" value="Nitroreductase-like"/>
</dbReference>
<dbReference type="EMBL" id="SHKO01000005">
    <property type="protein sequence ID" value="RZT91508.1"/>
    <property type="molecule type" value="Genomic_DNA"/>
</dbReference>
<dbReference type="PANTHER" id="PTHR43745">
    <property type="entry name" value="NITROREDUCTASE MJ1384-RELATED"/>
    <property type="match status" value="1"/>
</dbReference>
<evidence type="ECO:0000259" key="1">
    <source>
        <dbReference type="Pfam" id="PF00881"/>
    </source>
</evidence>
<evidence type="ECO:0000313" key="2">
    <source>
        <dbReference type="EMBL" id="RZT91508.1"/>
    </source>
</evidence>
<dbReference type="GO" id="GO:0016491">
    <property type="term" value="F:oxidoreductase activity"/>
    <property type="evidence" value="ECO:0007669"/>
    <property type="project" value="InterPro"/>
</dbReference>
<keyword evidence="3" id="KW-1185">Reference proteome</keyword>
<dbReference type="Pfam" id="PF00881">
    <property type="entry name" value="Nitroreductase"/>
    <property type="match status" value="1"/>
</dbReference>
<sequence>MAVMTTEQERDLLYSLIARRRSVRQFTDAPIDELALMRILTCAQGINSVDGKRGAPSAHALYPLGLTVLVRRVRAVEAGSYVFDPQRNRLDRLAHVPVSGSLLSVSLADDEWLETAPVVIVISADHDLALRHFSDQQPDGLRGARYVDVETGAVAQNLYLAAQAENLGGVLVMGIDDEALARQLTLPAAHKPVALFCLGQGQAS</sequence>
<name>A0A4Q7VA21_9BURK</name>
<dbReference type="SUPFAM" id="SSF55469">
    <property type="entry name" value="FMN-dependent nitroreductase-like"/>
    <property type="match status" value="1"/>
</dbReference>
<dbReference type="InterPro" id="IPR052544">
    <property type="entry name" value="Bacteriocin_Proc_Enz"/>
</dbReference>
<feature type="domain" description="Nitroreductase" evidence="1">
    <location>
        <begin position="17"/>
        <end position="199"/>
    </location>
</feature>